<evidence type="ECO:0000256" key="2">
    <source>
        <dbReference type="SAM" id="Phobius"/>
    </source>
</evidence>
<evidence type="ECO:0000313" key="4">
    <source>
        <dbReference type="Proteomes" id="UP000001784"/>
    </source>
</evidence>
<dbReference type="InParanoid" id="A0LM90"/>
<dbReference type="eggNOG" id="COG0421">
    <property type="taxonomic scope" value="Bacteria"/>
</dbReference>
<feature type="transmembrane region" description="Helical" evidence="2">
    <location>
        <begin position="583"/>
        <end position="611"/>
    </location>
</feature>
<keyword evidence="2" id="KW-1133">Transmembrane helix</keyword>
<keyword evidence="2" id="KW-0472">Membrane</keyword>
<evidence type="ECO:0000256" key="1">
    <source>
        <dbReference type="ARBA" id="ARBA00023115"/>
    </source>
</evidence>
<keyword evidence="4" id="KW-1185">Reference proteome</keyword>
<dbReference type="PANTHER" id="PTHR43317:SF1">
    <property type="entry name" value="THERMOSPERMINE SYNTHASE ACAULIS5"/>
    <property type="match status" value="1"/>
</dbReference>
<dbReference type="AlphaFoldDB" id="A0LM90"/>
<dbReference type="STRING" id="335543.Sfum_2865"/>
<sequence>MIAVGLAVSLISMALLGHEILLMRLLSIAQWHHFAGMIISLALLGLGAAGTFNTLFQKWLIPRFHRVFCLNAILFGLALPTTVGAARLVPLNPLEILWDPRQWLYLFQTYLILILPFFFGGNCLSLALARFKENIHRVYFFDLLGAGLGALGIVLLLFVLPPWECPPILSMAGFAAAGLVLLNERGRRFRMAGIFTILCGAVFPLIWPQGGAFPNVSPYKGLSAALLSPGARIVAERTSPLGWLAVVESPVIPFRHAPGMSLHCTAEPPAQLGIFVDGDSMSPITRFDGNPTSLAFLDCLTSALPFHLLKNPRVLVLGAGGGMDVLTARLNGARTVDAVELDANVISLVGDTFGEYSGRLYGDEKVRLHAADARSFLSRTDTTFDLIQVSLLDSFTASATGGHALSESYLYTVEALTDAYRRLAPGGCLAVTRWLKVPPRDSLKLFATAVQALERSSVASPQGQMALIRSWSTTTLLVKKGELSGKDLERIRGFCAERAFDIDFRPGLEPGETNRFNVLDEPYLSEGAQALIGERRKEFMERYKFAIEPATDDRPYFLHFFKWRTLPEILSARGRGGLPLMEWGYPVLVMTLIQAVALSLALILVPLFFLERERSAGMNGGRIAVYFSALGFAFLFMEMAFIQKLILFLGHPIYAASVVIAGFLVFAGLGSRCVAVLSRAMTPNGPNGNVVTILVAAAVVVILSVLYVIFIPGLFGRLASAGDPVRIVVSLVLIALLAFPMGMPFPLGLKMLGESQPACIPWAWAINGCTSVLATVLASLLAIHLGFNAVVIFAAALYGVAAMSARGLPHRNPAANVRE</sequence>
<gene>
    <name evidence="3" type="ordered locus">Sfum_2865</name>
</gene>
<dbReference type="Gene3D" id="3.40.50.150">
    <property type="entry name" value="Vaccinia Virus protein VP39"/>
    <property type="match status" value="1"/>
</dbReference>
<feature type="transmembrane region" description="Helical" evidence="2">
    <location>
        <begin position="33"/>
        <end position="56"/>
    </location>
</feature>
<evidence type="ECO:0000313" key="3">
    <source>
        <dbReference type="EMBL" id="ABK18542.1"/>
    </source>
</evidence>
<feature type="transmembrane region" description="Helical" evidence="2">
    <location>
        <begin position="727"/>
        <end position="749"/>
    </location>
</feature>
<organism evidence="3 4">
    <name type="scientific">Syntrophobacter fumaroxidans (strain DSM 10017 / MPOB)</name>
    <dbReference type="NCBI Taxonomy" id="335543"/>
    <lineage>
        <taxon>Bacteria</taxon>
        <taxon>Pseudomonadati</taxon>
        <taxon>Thermodesulfobacteriota</taxon>
        <taxon>Syntrophobacteria</taxon>
        <taxon>Syntrophobacterales</taxon>
        <taxon>Syntrophobacteraceae</taxon>
        <taxon>Syntrophobacter</taxon>
    </lineage>
</organism>
<dbReference type="RefSeq" id="WP_011699707.1">
    <property type="nucleotide sequence ID" value="NC_008554.1"/>
</dbReference>
<dbReference type="HOGENOM" id="CLU_018383_0_0_7"/>
<keyword evidence="1" id="KW-0620">Polyamine biosynthesis</keyword>
<feature type="transmembrane region" description="Helical" evidence="2">
    <location>
        <begin position="166"/>
        <end position="182"/>
    </location>
</feature>
<dbReference type="Proteomes" id="UP000001784">
    <property type="component" value="Chromosome"/>
</dbReference>
<feature type="transmembrane region" description="Helical" evidence="2">
    <location>
        <begin position="654"/>
        <end position="678"/>
    </location>
</feature>
<dbReference type="Pfam" id="PF01564">
    <property type="entry name" value="Spermine_synth"/>
    <property type="match status" value="1"/>
</dbReference>
<dbReference type="SUPFAM" id="SSF53335">
    <property type="entry name" value="S-adenosyl-L-methionine-dependent methyltransferases"/>
    <property type="match status" value="1"/>
</dbReference>
<dbReference type="KEGG" id="sfu:Sfum_2865"/>
<dbReference type="GO" id="GO:0006596">
    <property type="term" value="P:polyamine biosynthetic process"/>
    <property type="evidence" value="ECO:0007669"/>
    <property type="project" value="UniProtKB-KW"/>
</dbReference>
<reference evidence="3 4" key="1">
    <citation type="submission" date="2006-10" db="EMBL/GenBank/DDBJ databases">
        <title>Complete sequence of Syntrophobacter fumaroxidans MPOB.</title>
        <authorList>
            <consortium name="US DOE Joint Genome Institute"/>
            <person name="Copeland A."/>
            <person name="Lucas S."/>
            <person name="Lapidus A."/>
            <person name="Barry K."/>
            <person name="Detter J.C."/>
            <person name="Glavina del Rio T."/>
            <person name="Hammon N."/>
            <person name="Israni S."/>
            <person name="Pitluck S."/>
            <person name="Goltsman E.G."/>
            <person name="Martinez M."/>
            <person name="Schmutz J."/>
            <person name="Larimer F."/>
            <person name="Land M."/>
            <person name="Hauser L."/>
            <person name="Kyrpides N."/>
            <person name="Kim E."/>
            <person name="Boone D.R."/>
            <person name="Brockman F."/>
            <person name="Culley D."/>
            <person name="Ferry J."/>
            <person name="Gunsalus R."/>
            <person name="McInerney M.J."/>
            <person name="Morrison M."/>
            <person name="Plugge C."/>
            <person name="Rohlin L."/>
            <person name="Scholten J."/>
            <person name="Sieber J."/>
            <person name="Stams A.J.M."/>
            <person name="Worm P."/>
            <person name="Henstra A.M."/>
            <person name="Richardson P."/>
        </authorList>
    </citation>
    <scope>NUCLEOTIDE SEQUENCE [LARGE SCALE GENOMIC DNA]</scope>
    <source>
        <strain evidence="4">DSM 10017 / MPOB</strain>
    </source>
</reference>
<feature type="transmembrane region" description="Helical" evidence="2">
    <location>
        <begin position="789"/>
        <end position="808"/>
    </location>
</feature>
<feature type="transmembrane region" description="Helical" evidence="2">
    <location>
        <begin position="761"/>
        <end position="783"/>
    </location>
</feature>
<dbReference type="InterPro" id="IPR029063">
    <property type="entry name" value="SAM-dependent_MTases_sf"/>
</dbReference>
<dbReference type="OrthoDB" id="8540330at2"/>
<feature type="transmembrane region" description="Helical" evidence="2">
    <location>
        <begin position="138"/>
        <end position="160"/>
    </location>
</feature>
<protein>
    <recommendedName>
        <fullName evidence="5">Spermine synthase</fullName>
    </recommendedName>
</protein>
<accession>A0LM90</accession>
<dbReference type="PANTHER" id="PTHR43317">
    <property type="entry name" value="THERMOSPERMINE SYNTHASE ACAULIS5"/>
    <property type="match status" value="1"/>
</dbReference>
<feature type="transmembrane region" description="Helical" evidence="2">
    <location>
        <begin position="690"/>
        <end position="715"/>
    </location>
</feature>
<feature type="transmembrane region" description="Helical" evidence="2">
    <location>
        <begin position="623"/>
        <end position="642"/>
    </location>
</feature>
<proteinExistence type="predicted"/>
<keyword evidence="2" id="KW-0812">Transmembrane</keyword>
<evidence type="ECO:0008006" key="5">
    <source>
        <dbReference type="Google" id="ProtNLM"/>
    </source>
</evidence>
<feature type="transmembrane region" description="Helical" evidence="2">
    <location>
        <begin position="189"/>
        <end position="207"/>
    </location>
</feature>
<name>A0LM90_SYNFM</name>
<dbReference type="CDD" id="cd02440">
    <property type="entry name" value="AdoMet_MTases"/>
    <property type="match status" value="1"/>
</dbReference>
<dbReference type="EMBL" id="CP000478">
    <property type="protein sequence ID" value="ABK18542.1"/>
    <property type="molecule type" value="Genomic_DNA"/>
</dbReference>
<feature type="transmembrane region" description="Helical" evidence="2">
    <location>
        <begin position="68"/>
        <end position="89"/>
    </location>
</feature>
<feature type="transmembrane region" description="Helical" evidence="2">
    <location>
        <begin position="109"/>
        <end position="131"/>
    </location>
</feature>